<organism evidence="2 3">
    <name type="scientific">Alteraurantiacibacter palmitatis</name>
    <dbReference type="NCBI Taxonomy" id="2054628"/>
    <lineage>
        <taxon>Bacteria</taxon>
        <taxon>Pseudomonadati</taxon>
        <taxon>Pseudomonadota</taxon>
        <taxon>Alphaproteobacteria</taxon>
        <taxon>Sphingomonadales</taxon>
        <taxon>Erythrobacteraceae</taxon>
        <taxon>Alteraurantiacibacter</taxon>
    </lineage>
</organism>
<evidence type="ECO:0000313" key="3">
    <source>
        <dbReference type="Proteomes" id="UP001595456"/>
    </source>
</evidence>
<proteinExistence type="predicted"/>
<gene>
    <name evidence="2" type="ORF">ACFODU_07285</name>
</gene>
<dbReference type="Proteomes" id="UP001595456">
    <property type="component" value="Unassembled WGS sequence"/>
</dbReference>
<evidence type="ECO:0000313" key="2">
    <source>
        <dbReference type="EMBL" id="MFC3097605.1"/>
    </source>
</evidence>
<feature type="chain" id="PRO_5045652060" evidence="1">
    <location>
        <begin position="25"/>
        <end position="133"/>
    </location>
</feature>
<feature type="signal peptide" evidence="1">
    <location>
        <begin position="1"/>
        <end position="24"/>
    </location>
</feature>
<sequence length="133" mass="14272">MRRVLALAALVLPLMTVTASPVFAQAREQERVTITAEDARQCAIWASFLSTELADDQETAQALLFAVNYFVGVYEGKTGRSIAIGDNMAAGNALAADMEGVTQRCADHMTGYGERMVAWGAVLERLSAQGSSR</sequence>
<evidence type="ECO:0000256" key="1">
    <source>
        <dbReference type="SAM" id="SignalP"/>
    </source>
</evidence>
<protein>
    <submittedName>
        <fullName evidence="2">Uncharacterized protein</fullName>
    </submittedName>
</protein>
<keyword evidence="1" id="KW-0732">Signal</keyword>
<comment type="caution">
    <text evidence="2">The sequence shown here is derived from an EMBL/GenBank/DDBJ whole genome shotgun (WGS) entry which is preliminary data.</text>
</comment>
<reference evidence="3" key="1">
    <citation type="journal article" date="2019" name="Int. J. Syst. Evol. Microbiol.">
        <title>The Global Catalogue of Microorganisms (GCM) 10K type strain sequencing project: providing services to taxonomists for standard genome sequencing and annotation.</title>
        <authorList>
            <consortium name="The Broad Institute Genomics Platform"/>
            <consortium name="The Broad Institute Genome Sequencing Center for Infectious Disease"/>
            <person name="Wu L."/>
            <person name="Ma J."/>
        </authorList>
    </citation>
    <scope>NUCLEOTIDE SEQUENCE [LARGE SCALE GENOMIC DNA]</scope>
    <source>
        <strain evidence="3">KCTC 52607</strain>
    </source>
</reference>
<keyword evidence="3" id="KW-1185">Reference proteome</keyword>
<name>A0ABV7E855_9SPHN</name>
<dbReference type="RefSeq" id="WP_336925235.1">
    <property type="nucleotide sequence ID" value="NZ_JBANRO010000003.1"/>
</dbReference>
<dbReference type="EMBL" id="JBHRST010000009">
    <property type="protein sequence ID" value="MFC3097605.1"/>
    <property type="molecule type" value="Genomic_DNA"/>
</dbReference>
<accession>A0ABV7E855</accession>